<comment type="caution">
    <text evidence="2">The sequence shown here is derived from an EMBL/GenBank/DDBJ whole genome shotgun (WGS) entry which is preliminary data.</text>
</comment>
<keyword evidence="1" id="KW-0472">Membrane</keyword>
<feature type="non-terminal residue" evidence="2">
    <location>
        <position position="151"/>
    </location>
</feature>
<accession>A0A0F8YRL2</accession>
<name>A0A0F8YRL2_9ZZZZ</name>
<proteinExistence type="predicted"/>
<dbReference type="AlphaFoldDB" id="A0A0F8YRL2"/>
<feature type="transmembrane region" description="Helical" evidence="1">
    <location>
        <begin position="80"/>
        <end position="110"/>
    </location>
</feature>
<sequence length="151" mass="16554">MLALAIAYSVTLLGPWGKLKEWANVSEFGNWAGFGIIAASFILSSLVVFPAVYGGFIAISRKVSGINQVSFKEFFLRYSYTLVPLGLIAWIAYSLPLVMVNGSYILAVLSDPFGKGWDLFHTAKVPWTPILPEWIPAIQVVILLIGLVYAV</sequence>
<evidence type="ECO:0000313" key="2">
    <source>
        <dbReference type="EMBL" id="KKK84042.1"/>
    </source>
</evidence>
<keyword evidence="1" id="KW-1133">Transmembrane helix</keyword>
<protein>
    <submittedName>
        <fullName evidence="2">Uncharacterized protein</fullName>
    </submittedName>
</protein>
<keyword evidence="1" id="KW-0812">Transmembrane</keyword>
<feature type="transmembrane region" description="Helical" evidence="1">
    <location>
        <begin position="33"/>
        <end position="59"/>
    </location>
</feature>
<organism evidence="2">
    <name type="scientific">marine sediment metagenome</name>
    <dbReference type="NCBI Taxonomy" id="412755"/>
    <lineage>
        <taxon>unclassified sequences</taxon>
        <taxon>metagenomes</taxon>
        <taxon>ecological metagenomes</taxon>
    </lineage>
</organism>
<evidence type="ECO:0000256" key="1">
    <source>
        <dbReference type="SAM" id="Phobius"/>
    </source>
</evidence>
<feature type="transmembrane region" description="Helical" evidence="1">
    <location>
        <begin position="130"/>
        <end position="150"/>
    </location>
</feature>
<dbReference type="EMBL" id="LAZR01051954">
    <property type="protein sequence ID" value="KKK84042.1"/>
    <property type="molecule type" value="Genomic_DNA"/>
</dbReference>
<gene>
    <name evidence="2" type="ORF">LCGC14_2787340</name>
</gene>
<reference evidence="2" key="1">
    <citation type="journal article" date="2015" name="Nature">
        <title>Complex archaea that bridge the gap between prokaryotes and eukaryotes.</title>
        <authorList>
            <person name="Spang A."/>
            <person name="Saw J.H."/>
            <person name="Jorgensen S.L."/>
            <person name="Zaremba-Niedzwiedzka K."/>
            <person name="Martijn J."/>
            <person name="Lind A.E."/>
            <person name="van Eijk R."/>
            <person name="Schleper C."/>
            <person name="Guy L."/>
            <person name="Ettema T.J."/>
        </authorList>
    </citation>
    <scope>NUCLEOTIDE SEQUENCE</scope>
</reference>